<accession>A0A931G913</accession>
<dbReference type="GO" id="GO:0030313">
    <property type="term" value="C:cell envelope"/>
    <property type="evidence" value="ECO:0007669"/>
    <property type="project" value="UniProtKB-SubCell"/>
</dbReference>
<protein>
    <submittedName>
        <fullName evidence="8">Copper resistance protein CopC</fullName>
    </submittedName>
</protein>
<dbReference type="GO" id="GO:0042597">
    <property type="term" value="C:periplasmic space"/>
    <property type="evidence" value="ECO:0007669"/>
    <property type="project" value="InterPro"/>
</dbReference>
<dbReference type="InterPro" id="IPR014756">
    <property type="entry name" value="Ig_E-set"/>
</dbReference>
<sequence>MALAAVVLLIGLLGSAGAASAHDSVESTSPADGSTVATAPEQITITLNNTPGALGSAISVKDSTGTEWAQGPVAVLDGTVTQQLKPGEPAGKFTVLWRIVSSDSHPVEGTFTFTAISAAAGPGGASAGTLVPVAPPTDSATPAAAVPAVPSADGIPWAVVVMIAVLVALVTGLALTAKRRLNKAD</sequence>
<gene>
    <name evidence="8" type="ORF">IV500_02235</name>
</gene>
<keyword evidence="4" id="KW-0186">Copper</keyword>
<feature type="chain" id="PRO_5037004544" evidence="6">
    <location>
        <begin position="22"/>
        <end position="185"/>
    </location>
</feature>
<dbReference type="InterPro" id="IPR007348">
    <property type="entry name" value="CopC_dom"/>
</dbReference>
<evidence type="ECO:0000256" key="4">
    <source>
        <dbReference type="ARBA" id="ARBA00023008"/>
    </source>
</evidence>
<comment type="subcellular location">
    <subcellularLocation>
        <location evidence="1">Cell envelope</location>
    </subcellularLocation>
</comment>
<dbReference type="InterPro" id="IPR032694">
    <property type="entry name" value="CopC/D"/>
</dbReference>
<evidence type="ECO:0000313" key="8">
    <source>
        <dbReference type="EMBL" id="MBG0738252.1"/>
    </source>
</evidence>
<feature type="transmembrane region" description="Helical" evidence="5">
    <location>
        <begin position="155"/>
        <end position="177"/>
    </location>
</feature>
<evidence type="ECO:0000256" key="3">
    <source>
        <dbReference type="ARBA" id="ARBA00022729"/>
    </source>
</evidence>
<organism evidence="8 9">
    <name type="scientific">Arthrobacter terrae</name>
    <dbReference type="NCBI Taxonomy" id="2935737"/>
    <lineage>
        <taxon>Bacteria</taxon>
        <taxon>Bacillati</taxon>
        <taxon>Actinomycetota</taxon>
        <taxon>Actinomycetes</taxon>
        <taxon>Micrococcales</taxon>
        <taxon>Micrococcaceae</taxon>
        <taxon>Arthrobacter</taxon>
    </lineage>
</organism>
<dbReference type="AlphaFoldDB" id="A0A931G913"/>
<dbReference type="PANTHER" id="PTHR34820:SF4">
    <property type="entry name" value="INNER MEMBRANE PROTEIN YEBZ"/>
    <property type="match status" value="1"/>
</dbReference>
<feature type="signal peptide" evidence="6">
    <location>
        <begin position="1"/>
        <end position="21"/>
    </location>
</feature>
<dbReference type="PANTHER" id="PTHR34820">
    <property type="entry name" value="INNER MEMBRANE PROTEIN YEBZ"/>
    <property type="match status" value="1"/>
</dbReference>
<reference evidence="8 9" key="1">
    <citation type="submission" date="2020-11" db="EMBL/GenBank/DDBJ databases">
        <title>Arthrobacter antarcticus sp. nov., isolated from Antarctic Soil.</title>
        <authorList>
            <person name="Li J."/>
        </authorList>
    </citation>
    <scope>NUCLEOTIDE SEQUENCE [LARGE SCALE GENOMIC DNA]</scope>
    <source>
        <strain evidence="8 9">Z1-20</strain>
    </source>
</reference>
<evidence type="ECO:0000313" key="9">
    <source>
        <dbReference type="Proteomes" id="UP000655366"/>
    </source>
</evidence>
<evidence type="ECO:0000256" key="5">
    <source>
        <dbReference type="SAM" id="Phobius"/>
    </source>
</evidence>
<dbReference type="Pfam" id="PF04234">
    <property type="entry name" value="CopC"/>
    <property type="match status" value="1"/>
</dbReference>
<comment type="caution">
    <text evidence="8">The sequence shown here is derived from an EMBL/GenBank/DDBJ whole genome shotgun (WGS) entry which is preliminary data.</text>
</comment>
<dbReference type="GO" id="GO:0006825">
    <property type="term" value="P:copper ion transport"/>
    <property type="evidence" value="ECO:0007669"/>
    <property type="project" value="InterPro"/>
</dbReference>
<evidence type="ECO:0000256" key="2">
    <source>
        <dbReference type="ARBA" id="ARBA00022723"/>
    </source>
</evidence>
<name>A0A931G913_9MICC</name>
<keyword evidence="5" id="KW-0472">Membrane</keyword>
<keyword evidence="5" id="KW-0812">Transmembrane</keyword>
<dbReference type="Proteomes" id="UP000655366">
    <property type="component" value="Unassembled WGS sequence"/>
</dbReference>
<keyword evidence="5" id="KW-1133">Transmembrane helix</keyword>
<feature type="domain" description="CopC" evidence="7">
    <location>
        <begin position="22"/>
        <end position="114"/>
    </location>
</feature>
<evidence type="ECO:0000256" key="1">
    <source>
        <dbReference type="ARBA" id="ARBA00004196"/>
    </source>
</evidence>
<dbReference type="GO" id="GO:0046688">
    <property type="term" value="P:response to copper ion"/>
    <property type="evidence" value="ECO:0007669"/>
    <property type="project" value="InterPro"/>
</dbReference>
<proteinExistence type="predicted"/>
<dbReference type="InterPro" id="IPR014755">
    <property type="entry name" value="Cu-Rt/internalin_Ig-like"/>
</dbReference>
<keyword evidence="9" id="KW-1185">Reference proteome</keyword>
<evidence type="ECO:0000259" key="7">
    <source>
        <dbReference type="Pfam" id="PF04234"/>
    </source>
</evidence>
<dbReference type="GO" id="GO:0005886">
    <property type="term" value="C:plasma membrane"/>
    <property type="evidence" value="ECO:0007669"/>
    <property type="project" value="TreeGrafter"/>
</dbReference>
<keyword evidence="3 6" id="KW-0732">Signal</keyword>
<dbReference type="EMBL" id="JADNYM010000002">
    <property type="protein sequence ID" value="MBG0738252.1"/>
    <property type="molecule type" value="Genomic_DNA"/>
</dbReference>
<evidence type="ECO:0000256" key="6">
    <source>
        <dbReference type="SAM" id="SignalP"/>
    </source>
</evidence>
<dbReference type="Gene3D" id="2.60.40.1220">
    <property type="match status" value="1"/>
</dbReference>
<dbReference type="GO" id="GO:0005507">
    <property type="term" value="F:copper ion binding"/>
    <property type="evidence" value="ECO:0007669"/>
    <property type="project" value="InterPro"/>
</dbReference>
<keyword evidence="2" id="KW-0479">Metal-binding</keyword>
<dbReference type="SUPFAM" id="SSF81296">
    <property type="entry name" value="E set domains"/>
    <property type="match status" value="1"/>
</dbReference>